<evidence type="ECO:0000256" key="7">
    <source>
        <dbReference type="ARBA" id="ARBA00023136"/>
    </source>
</evidence>
<comment type="subcellular location">
    <subcellularLocation>
        <location evidence="1">Cell membrane</location>
    </subcellularLocation>
</comment>
<accession>A0AAE3QVZ5</accession>
<feature type="domain" description="HD/PDEase" evidence="10">
    <location>
        <begin position="27"/>
        <end position="141"/>
    </location>
</feature>
<evidence type="ECO:0000256" key="9">
    <source>
        <dbReference type="SAM" id="Phobius"/>
    </source>
</evidence>
<keyword evidence="2" id="KW-1003">Cell membrane</keyword>
<evidence type="ECO:0000313" key="12">
    <source>
        <dbReference type="Proteomes" id="UP001232063"/>
    </source>
</evidence>
<reference evidence="11" key="1">
    <citation type="submission" date="2023-05" db="EMBL/GenBank/DDBJ databases">
        <authorList>
            <person name="Zhang X."/>
        </authorList>
    </citation>
    <scope>NUCLEOTIDE SEQUENCE</scope>
    <source>
        <strain evidence="11">BD1B2-1</strain>
    </source>
</reference>
<evidence type="ECO:0000259" key="10">
    <source>
        <dbReference type="SMART" id="SM00471"/>
    </source>
</evidence>
<feature type="compositionally biased region" description="Basic and acidic residues" evidence="8">
    <location>
        <begin position="208"/>
        <end position="234"/>
    </location>
</feature>
<dbReference type="InterPro" id="IPR003607">
    <property type="entry name" value="HD/PDEase_dom"/>
</dbReference>
<keyword evidence="5 9" id="KW-1133">Transmembrane helix</keyword>
<keyword evidence="7 9" id="KW-0472">Membrane</keyword>
<keyword evidence="3 9" id="KW-0812">Transmembrane</keyword>
<dbReference type="GO" id="GO:0000166">
    <property type="term" value="F:nucleotide binding"/>
    <property type="evidence" value="ECO:0007669"/>
    <property type="project" value="UniProtKB-KW"/>
</dbReference>
<dbReference type="InterPro" id="IPR043760">
    <property type="entry name" value="PycTM_dom"/>
</dbReference>
<evidence type="ECO:0000256" key="6">
    <source>
        <dbReference type="ARBA" id="ARBA00023118"/>
    </source>
</evidence>
<dbReference type="AlphaFoldDB" id="A0AAE3QVZ5"/>
<dbReference type="Proteomes" id="UP001232063">
    <property type="component" value="Unassembled WGS sequence"/>
</dbReference>
<organism evidence="11 12">
    <name type="scientific">Xanthocytophaga agilis</name>
    <dbReference type="NCBI Taxonomy" id="3048010"/>
    <lineage>
        <taxon>Bacteria</taxon>
        <taxon>Pseudomonadati</taxon>
        <taxon>Bacteroidota</taxon>
        <taxon>Cytophagia</taxon>
        <taxon>Cytophagales</taxon>
        <taxon>Rhodocytophagaceae</taxon>
        <taxon>Xanthocytophaga</taxon>
    </lineage>
</organism>
<feature type="transmembrane region" description="Helical" evidence="9">
    <location>
        <begin position="258"/>
        <end position="277"/>
    </location>
</feature>
<evidence type="ECO:0000256" key="2">
    <source>
        <dbReference type="ARBA" id="ARBA00022475"/>
    </source>
</evidence>
<keyword evidence="12" id="KW-1185">Reference proteome</keyword>
<evidence type="ECO:0000256" key="4">
    <source>
        <dbReference type="ARBA" id="ARBA00022741"/>
    </source>
</evidence>
<sequence>MFKETELTQKAQQQAEGLLQGLDNSTFIYHNLAHTQSVVKAVVEIGEASGASEKEMEILVIAAWFHDTGFLKDPSHHEEHSISFATNFLGENHKDEHFISQVVGCIQATKMPQSPHNFLEQIICDADLYKLGTKDFFENTECLKQELSCRFSKTIALDHWSEENIKFLKDHQYFTVYAKEHLQPRKDKNIKKLKKKLQEYQESNNPENHSEQTEPIELKKDKEKDQTKDNKFGRGVETMFRTTSSNHLQLSGIADQKANIMISVNAIIVSLLISVLFRKFEQFPNLIIPTSILVSCCLTAIVFAILATLPNINSGRFTQEDVMKQRTNLLFFGNFHRMELREYEWGMNQLIKDPNLLYTSMIHDIYFLGKVLGRKYKLIRISYTVFMFGFVISVISFAIALIFFPVESF</sequence>
<protein>
    <submittedName>
        <fullName evidence="11">DUF5706 domain-containing protein</fullName>
    </submittedName>
</protein>
<keyword evidence="4" id="KW-0547">Nucleotide-binding</keyword>
<dbReference type="CDD" id="cd00077">
    <property type="entry name" value="HDc"/>
    <property type="match status" value="1"/>
</dbReference>
<keyword evidence="6" id="KW-0051">Antiviral defense</keyword>
<name>A0AAE3QVZ5_9BACT</name>
<dbReference type="GO" id="GO:0051607">
    <property type="term" value="P:defense response to virus"/>
    <property type="evidence" value="ECO:0007669"/>
    <property type="project" value="UniProtKB-KW"/>
</dbReference>
<evidence type="ECO:0000313" key="11">
    <source>
        <dbReference type="EMBL" id="MDJ1499046.1"/>
    </source>
</evidence>
<dbReference type="SUPFAM" id="SSF109604">
    <property type="entry name" value="HD-domain/PDEase-like"/>
    <property type="match status" value="1"/>
</dbReference>
<evidence type="ECO:0000256" key="1">
    <source>
        <dbReference type="ARBA" id="ARBA00004236"/>
    </source>
</evidence>
<evidence type="ECO:0000256" key="3">
    <source>
        <dbReference type="ARBA" id="ARBA00022692"/>
    </source>
</evidence>
<evidence type="ECO:0000256" key="5">
    <source>
        <dbReference type="ARBA" id="ARBA00022989"/>
    </source>
</evidence>
<gene>
    <name evidence="11" type="ORF">QNI22_00240</name>
</gene>
<dbReference type="RefSeq" id="WP_314508585.1">
    <property type="nucleotide sequence ID" value="NZ_JASJOU010000001.1"/>
</dbReference>
<dbReference type="GO" id="GO:0005886">
    <property type="term" value="C:plasma membrane"/>
    <property type="evidence" value="ECO:0007669"/>
    <property type="project" value="UniProtKB-SubCell"/>
</dbReference>
<feature type="region of interest" description="Disordered" evidence="8">
    <location>
        <begin position="198"/>
        <end position="235"/>
    </location>
</feature>
<feature type="transmembrane region" description="Helical" evidence="9">
    <location>
        <begin position="286"/>
        <end position="309"/>
    </location>
</feature>
<dbReference type="Gene3D" id="1.10.3210.10">
    <property type="entry name" value="Hypothetical protein af1432"/>
    <property type="match status" value="1"/>
</dbReference>
<evidence type="ECO:0000256" key="8">
    <source>
        <dbReference type="SAM" id="MobiDB-lite"/>
    </source>
</evidence>
<dbReference type="SMART" id="SM00471">
    <property type="entry name" value="HDc"/>
    <property type="match status" value="1"/>
</dbReference>
<dbReference type="EMBL" id="JASJOU010000001">
    <property type="protein sequence ID" value="MDJ1499046.1"/>
    <property type="molecule type" value="Genomic_DNA"/>
</dbReference>
<feature type="transmembrane region" description="Helical" evidence="9">
    <location>
        <begin position="385"/>
        <end position="406"/>
    </location>
</feature>
<proteinExistence type="predicted"/>
<comment type="caution">
    <text evidence="11">The sequence shown here is derived from an EMBL/GenBank/DDBJ whole genome shotgun (WGS) entry which is preliminary data.</text>
</comment>
<dbReference type="Pfam" id="PF18967">
    <property type="entry name" value="PycTM"/>
    <property type="match status" value="1"/>
</dbReference>